<comment type="caution">
    <text evidence="2">The sequence shown here is derived from an EMBL/GenBank/DDBJ whole genome shotgun (WGS) entry which is preliminary data.</text>
</comment>
<proteinExistence type="predicted"/>
<gene>
    <name evidence="2" type="ORF">Cgig2_012034</name>
</gene>
<sequence length="266" mass="30402">MEEYLHYMRTLRTQMNDVEDQAAKISVEEQMQITTIHSLEKDISSAKAETKKLMDETDQMVKARGHICSKILENQKRVASLESDACTLSQTLELIQQERSNLSAKILEKSTYYSKVFEDMTSKLQEQQVTEARNMETNLIKEISGKDHPVACNLGEGDKELLLKKLYSAKAKLDDIIHRKTKLISENSEMKQTINELKSGMHDLKTELNTLDVIKLEEEHEAVVSEKSGEMEYMQTLRTQVEKLKGISHVIKCACGEEYKVEVANV</sequence>
<reference evidence="2" key="1">
    <citation type="submission" date="2022-04" db="EMBL/GenBank/DDBJ databases">
        <title>Carnegiea gigantea Genome sequencing and assembly v2.</title>
        <authorList>
            <person name="Copetti D."/>
            <person name="Sanderson M.J."/>
            <person name="Burquez A."/>
            <person name="Wojciechowski M.F."/>
        </authorList>
    </citation>
    <scope>NUCLEOTIDE SEQUENCE</scope>
    <source>
        <strain evidence="2">SGP5-SGP5p</strain>
        <tissue evidence="2">Aerial part</tissue>
    </source>
</reference>
<dbReference type="OrthoDB" id="1933536at2759"/>
<accession>A0A9Q1QN42</accession>
<dbReference type="PANTHER" id="PTHR38353">
    <property type="entry name" value="TROPOMYOSIN"/>
    <property type="match status" value="1"/>
</dbReference>
<evidence type="ECO:0000313" key="3">
    <source>
        <dbReference type="Proteomes" id="UP001153076"/>
    </source>
</evidence>
<evidence type="ECO:0000256" key="1">
    <source>
        <dbReference type="SAM" id="Coils"/>
    </source>
</evidence>
<dbReference type="EMBL" id="JAKOGI010000034">
    <property type="protein sequence ID" value="KAJ8447899.1"/>
    <property type="molecule type" value="Genomic_DNA"/>
</dbReference>
<name>A0A9Q1QN42_9CARY</name>
<organism evidence="2 3">
    <name type="scientific">Carnegiea gigantea</name>
    <dbReference type="NCBI Taxonomy" id="171969"/>
    <lineage>
        <taxon>Eukaryota</taxon>
        <taxon>Viridiplantae</taxon>
        <taxon>Streptophyta</taxon>
        <taxon>Embryophyta</taxon>
        <taxon>Tracheophyta</taxon>
        <taxon>Spermatophyta</taxon>
        <taxon>Magnoliopsida</taxon>
        <taxon>eudicotyledons</taxon>
        <taxon>Gunneridae</taxon>
        <taxon>Pentapetalae</taxon>
        <taxon>Caryophyllales</taxon>
        <taxon>Cactineae</taxon>
        <taxon>Cactaceae</taxon>
        <taxon>Cactoideae</taxon>
        <taxon>Echinocereeae</taxon>
        <taxon>Carnegiea</taxon>
    </lineage>
</organism>
<dbReference type="Proteomes" id="UP001153076">
    <property type="component" value="Unassembled WGS sequence"/>
</dbReference>
<dbReference type="PANTHER" id="PTHR38353:SF2">
    <property type="entry name" value="TROPOMYOSIN"/>
    <property type="match status" value="1"/>
</dbReference>
<protein>
    <submittedName>
        <fullName evidence="2">Uncharacterized protein</fullName>
    </submittedName>
</protein>
<dbReference type="AlphaFoldDB" id="A0A9Q1QN42"/>
<evidence type="ECO:0000313" key="2">
    <source>
        <dbReference type="EMBL" id="KAJ8447899.1"/>
    </source>
</evidence>
<keyword evidence="3" id="KW-1185">Reference proteome</keyword>
<keyword evidence="1" id="KW-0175">Coiled coil</keyword>
<feature type="coiled-coil region" evidence="1">
    <location>
        <begin position="8"/>
        <end position="56"/>
    </location>
</feature>